<reference evidence="1" key="1">
    <citation type="submission" date="2020-09" db="EMBL/GenBank/DDBJ databases">
        <title>Genome seq and assembly of Tianweitania sp.</title>
        <authorList>
            <person name="Chhetri G."/>
        </authorList>
    </citation>
    <scope>NUCLEOTIDE SEQUENCE</scope>
    <source>
        <strain evidence="1">Rool2</strain>
    </source>
</reference>
<gene>
    <name evidence="1" type="ORF">ICI42_21160</name>
</gene>
<protein>
    <recommendedName>
        <fullName evidence="3">Alpha/beta hydrolase</fullName>
    </recommendedName>
</protein>
<organism evidence="1 2">
    <name type="scientific">Oryzicola mucosus</name>
    <dbReference type="NCBI Taxonomy" id="2767425"/>
    <lineage>
        <taxon>Bacteria</taxon>
        <taxon>Pseudomonadati</taxon>
        <taxon>Pseudomonadota</taxon>
        <taxon>Alphaproteobacteria</taxon>
        <taxon>Hyphomicrobiales</taxon>
        <taxon>Phyllobacteriaceae</taxon>
        <taxon>Oryzicola</taxon>
    </lineage>
</organism>
<proteinExistence type="predicted"/>
<comment type="caution">
    <text evidence="1">The sequence shown here is derived from an EMBL/GenBank/DDBJ whole genome shotgun (WGS) entry which is preliminary data.</text>
</comment>
<sequence>MTNGRYFQSGNAGLFVETESATHGNAPSRPEFGDVILDFLKGHPLQGAAA</sequence>
<evidence type="ECO:0000313" key="2">
    <source>
        <dbReference type="Proteomes" id="UP000643405"/>
    </source>
</evidence>
<evidence type="ECO:0008006" key="3">
    <source>
        <dbReference type="Google" id="ProtNLM"/>
    </source>
</evidence>
<dbReference type="RefSeq" id="WP_188166601.1">
    <property type="nucleotide sequence ID" value="NZ_JACVVX010000010.1"/>
</dbReference>
<evidence type="ECO:0000313" key="1">
    <source>
        <dbReference type="EMBL" id="MBD0417158.1"/>
    </source>
</evidence>
<dbReference type="Proteomes" id="UP000643405">
    <property type="component" value="Unassembled WGS sequence"/>
</dbReference>
<dbReference type="EMBL" id="JACVVX010000010">
    <property type="protein sequence ID" value="MBD0417158.1"/>
    <property type="molecule type" value="Genomic_DNA"/>
</dbReference>
<keyword evidence="2" id="KW-1185">Reference proteome</keyword>
<dbReference type="AlphaFoldDB" id="A0A8J6PYX1"/>
<name>A0A8J6PYX1_9HYPH</name>
<accession>A0A8J6PYX1</accession>